<dbReference type="Proteomes" id="UP000323506">
    <property type="component" value="Chromosome D05"/>
</dbReference>
<keyword evidence="2" id="KW-1185">Reference proteome</keyword>
<protein>
    <submittedName>
        <fullName evidence="1">Uncharacterized protein</fullName>
    </submittedName>
</protein>
<accession>A0A5D2CV29</accession>
<organism evidence="1 2">
    <name type="scientific">Gossypium darwinii</name>
    <name type="common">Darwin's cotton</name>
    <name type="synonym">Gossypium barbadense var. darwinii</name>
    <dbReference type="NCBI Taxonomy" id="34276"/>
    <lineage>
        <taxon>Eukaryota</taxon>
        <taxon>Viridiplantae</taxon>
        <taxon>Streptophyta</taxon>
        <taxon>Embryophyta</taxon>
        <taxon>Tracheophyta</taxon>
        <taxon>Spermatophyta</taxon>
        <taxon>Magnoliopsida</taxon>
        <taxon>eudicotyledons</taxon>
        <taxon>Gunneridae</taxon>
        <taxon>Pentapetalae</taxon>
        <taxon>rosids</taxon>
        <taxon>malvids</taxon>
        <taxon>Malvales</taxon>
        <taxon>Malvaceae</taxon>
        <taxon>Malvoideae</taxon>
        <taxon>Gossypium</taxon>
    </lineage>
</organism>
<sequence length="100" mass="11238">MVAKFIVARRCHSTLTTSKTHLSSQITLLNKAHSQRKTGRSKIAYMRPHPVDLKKTTIISCCISPLTAAIPCGVYREKCHIGTPVVAYAHDKWRLPRKRG</sequence>
<dbReference type="EMBL" id="CM017705">
    <property type="protein sequence ID" value="TYG72085.1"/>
    <property type="molecule type" value="Genomic_DNA"/>
</dbReference>
<evidence type="ECO:0000313" key="1">
    <source>
        <dbReference type="EMBL" id="TYG72085.1"/>
    </source>
</evidence>
<dbReference type="AlphaFoldDB" id="A0A5D2CV29"/>
<reference evidence="1 2" key="1">
    <citation type="submission" date="2019-06" db="EMBL/GenBank/DDBJ databases">
        <title>WGS assembly of Gossypium darwinii.</title>
        <authorList>
            <person name="Chen Z.J."/>
            <person name="Sreedasyam A."/>
            <person name="Ando A."/>
            <person name="Song Q."/>
            <person name="De L."/>
            <person name="Hulse-Kemp A."/>
            <person name="Ding M."/>
            <person name="Ye W."/>
            <person name="Kirkbride R."/>
            <person name="Jenkins J."/>
            <person name="Plott C."/>
            <person name="Lovell J."/>
            <person name="Lin Y.-M."/>
            <person name="Vaughn R."/>
            <person name="Liu B."/>
            <person name="Li W."/>
            <person name="Simpson S."/>
            <person name="Scheffler B."/>
            <person name="Saski C."/>
            <person name="Grover C."/>
            <person name="Hu G."/>
            <person name="Conover J."/>
            <person name="Carlson J."/>
            <person name="Shu S."/>
            <person name="Boston L."/>
            <person name="Williams M."/>
            <person name="Peterson D."/>
            <person name="Mcgee K."/>
            <person name="Jones D."/>
            <person name="Wendel J."/>
            <person name="Stelly D."/>
            <person name="Grimwood J."/>
            <person name="Schmutz J."/>
        </authorList>
    </citation>
    <scope>NUCLEOTIDE SEQUENCE [LARGE SCALE GENOMIC DNA]</scope>
    <source>
        <strain evidence="1">1808015.09</strain>
    </source>
</reference>
<evidence type="ECO:0000313" key="2">
    <source>
        <dbReference type="Proteomes" id="UP000323506"/>
    </source>
</evidence>
<name>A0A5D2CV29_GOSDA</name>
<gene>
    <name evidence="1" type="ORF">ES288_D05G451800v1</name>
</gene>
<proteinExistence type="predicted"/>